<organism evidence="1 2">
    <name type="scientific">Brachionus calyciflorus</name>
    <dbReference type="NCBI Taxonomy" id="104777"/>
    <lineage>
        <taxon>Eukaryota</taxon>
        <taxon>Metazoa</taxon>
        <taxon>Spiralia</taxon>
        <taxon>Gnathifera</taxon>
        <taxon>Rotifera</taxon>
        <taxon>Eurotatoria</taxon>
        <taxon>Monogononta</taxon>
        <taxon>Pseudotrocha</taxon>
        <taxon>Ploima</taxon>
        <taxon>Brachionidae</taxon>
        <taxon>Brachionus</taxon>
    </lineage>
</organism>
<gene>
    <name evidence="1" type="ORF">OXX778_LOCUS15393</name>
</gene>
<accession>A0A814F3K3</accession>
<sequence length="122" mass="14116">MLTIQESLTDLYKWTKKWSTELNLSKCKTIFIGKNRQHIGYSVLKPDGELILEEKIEEKDLGVYITSDLKWNRQCSTAATKANRILGQIRASFSFLDKETLRLLYAGLVRTQLEYAVSTWNP</sequence>
<evidence type="ECO:0000313" key="1">
    <source>
        <dbReference type="EMBL" id="CAF0980526.1"/>
    </source>
</evidence>
<evidence type="ECO:0000313" key="2">
    <source>
        <dbReference type="Proteomes" id="UP000663879"/>
    </source>
</evidence>
<comment type="caution">
    <text evidence="1">The sequence shown here is derived from an EMBL/GenBank/DDBJ whole genome shotgun (WGS) entry which is preliminary data.</text>
</comment>
<dbReference type="OrthoDB" id="9200451at2759"/>
<keyword evidence="2" id="KW-1185">Reference proteome</keyword>
<dbReference type="AlphaFoldDB" id="A0A814F3K3"/>
<dbReference type="PANTHER" id="PTHR33332">
    <property type="entry name" value="REVERSE TRANSCRIPTASE DOMAIN-CONTAINING PROTEIN"/>
    <property type="match status" value="1"/>
</dbReference>
<dbReference type="EMBL" id="CAJNOC010003389">
    <property type="protein sequence ID" value="CAF0980526.1"/>
    <property type="molecule type" value="Genomic_DNA"/>
</dbReference>
<protein>
    <submittedName>
        <fullName evidence="1">Uncharacterized protein</fullName>
    </submittedName>
</protein>
<proteinExistence type="predicted"/>
<dbReference type="Proteomes" id="UP000663879">
    <property type="component" value="Unassembled WGS sequence"/>
</dbReference>
<reference evidence="1" key="1">
    <citation type="submission" date="2021-02" db="EMBL/GenBank/DDBJ databases">
        <authorList>
            <person name="Nowell W R."/>
        </authorList>
    </citation>
    <scope>NUCLEOTIDE SEQUENCE</scope>
    <source>
        <strain evidence="1">Ploen Becks lab</strain>
    </source>
</reference>
<name>A0A814F3K3_9BILA</name>